<keyword evidence="1" id="KW-1133">Transmembrane helix</keyword>
<proteinExistence type="predicted"/>
<feature type="transmembrane region" description="Helical" evidence="1">
    <location>
        <begin position="69"/>
        <end position="92"/>
    </location>
</feature>
<keyword evidence="3" id="KW-1185">Reference proteome</keyword>
<keyword evidence="1" id="KW-0812">Transmembrane</keyword>
<accession>A0ABW1SBD0</accession>
<evidence type="ECO:0008006" key="4">
    <source>
        <dbReference type="Google" id="ProtNLM"/>
    </source>
</evidence>
<dbReference type="Proteomes" id="UP001596303">
    <property type="component" value="Unassembled WGS sequence"/>
</dbReference>
<dbReference type="EMBL" id="JBHSSW010000016">
    <property type="protein sequence ID" value="MFC6198868.1"/>
    <property type="molecule type" value="Genomic_DNA"/>
</dbReference>
<reference evidence="3" key="1">
    <citation type="journal article" date="2019" name="Int. J. Syst. Evol. Microbiol.">
        <title>The Global Catalogue of Microorganisms (GCM) 10K type strain sequencing project: providing services to taxonomists for standard genome sequencing and annotation.</title>
        <authorList>
            <consortium name="The Broad Institute Genomics Platform"/>
            <consortium name="The Broad Institute Genome Sequencing Center for Infectious Disease"/>
            <person name="Wu L."/>
            <person name="Ma J."/>
        </authorList>
    </citation>
    <scope>NUCLEOTIDE SEQUENCE [LARGE SCALE GENOMIC DNA]</scope>
    <source>
        <strain evidence="3">CGMCC-1.15741</strain>
    </source>
</reference>
<dbReference type="RefSeq" id="WP_377379453.1">
    <property type="nucleotide sequence ID" value="NZ_JBHSSW010000016.1"/>
</dbReference>
<keyword evidence="1" id="KW-0472">Membrane</keyword>
<evidence type="ECO:0000313" key="2">
    <source>
        <dbReference type="EMBL" id="MFC6198868.1"/>
    </source>
</evidence>
<gene>
    <name evidence="2" type="ORF">ACFQDM_12310</name>
</gene>
<organism evidence="2 3">
    <name type="scientific">Ponticaulis profundi</name>
    <dbReference type="NCBI Taxonomy" id="2665222"/>
    <lineage>
        <taxon>Bacteria</taxon>
        <taxon>Pseudomonadati</taxon>
        <taxon>Pseudomonadota</taxon>
        <taxon>Alphaproteobacteria</taxon>
        <taxon>Hyphomonadales</taxon>
        <taxon>Hyphomonadaceae</taxon>
        <taxon>Ponticaulis</taxon>
    </lineage>
</organism>
<comment type="caution">
    <text evidence="2">The sequence shown here is derived from an EMBL/GenBank/DDBJ whole genome shotgun (WGS) entry which is preliminary data.</text>
</comment>
<evidence type="ECO:0000256" key="1">
    <source>
        <dbReference type="SAM" id="Phobius"/>
    </source>
</evidence>
<protein>
    <recommendedName>
        <fullName evidence="4">DUF3618 domain-containing protein</fullName>
    </recommendedName>
</protein>
<name>A0ABW1SBD0_9PROT</name>
<sequence length="96" mass="10750">MTNQRSAARDTQPSDENDHRLADLETRLADIHALVAETHKLAAATHRQVTTRPVGFPHRAKSPEDGWRFWLTSLLFPMLLAIVLIGGTAYIVKTFS</sequence>
<evidence type="ECO:0000313" key="3">
    <source>
        <dbReference type="Proteomes" id="UP001596303"/>
    </source>
</evidence>